<dbReference type="Gene3D" id="3.50.50.60">
    <property type="entry name" value="FAD/NAD(P)-binding domain"/>
    <property type="match status" value="2"/>
</dbReference>
<reference evidence="5 6" key="1">
    <citation type="journal article" date="2010" name="ChemBioChem">
        <title>Cloning and characterization of the biosynthetic gene cluster of 16-membered macrolide antibiotic FD-891: involvement of a dual functional cytochrome P450 monooxygenase catalyzing epoxidation and hydroxylation.</title>
        <authorList>
            <person name="Kudo F."/>
            <person name="Motegi A."/>
            <person name="Mizoue K."/>
            <person name="Eguchi T."/>
        </authorList>
    </citation>
    <scope>NUCLEOTIDE SEQUENCE [LARGE SCALE GENOMIC DNA]</scope>
    <source>
        <strain evidence="5 6">A-8890</strain>
    </source>
</reference>
<proteinExistence type="predicted"/>
<dbReference type="EMBL" id="AP018448">
    <property type="protein sequence ID" value="BBC32257.1"/>
    <property type="molecule type" value="Genomic_DNA"/>
</dbReference>
<dbReference type="SUPFAM" id="SSF51905">
    <property type="entry name" value="FAD/NAD(P)-binding domain"/>
    <property type="match status" value="1"/>
</dbReference>
<gene>
    <name evidence="5" type="ORF">SGFS_035510</name>
</gene>
<dbReference type="PANTHER" id="PTHR43476">
    <property type="entry name" value="3-(3-HYDROXY-PHENYL)PROPIONATE/3-HYDROXYCINNAMIC ACID HYDROXYLASE"/>
    <property type="match status" value="1"/>
</dbReference>
<evidence type="ECO:0000259" key="4">
    <source>
        <dbReference type="Pfam" id="PF01494"/>
    </source>
</evidence>
<name>A0ABM7F8F3_9ACTN</name>
<dbReference type="Pfam" id="PF01494">
    <property type="entry name" value="FAD_binding_3"/>
    <property type="match status" value="1"/>
</dbReference>
<dbReference type="InterPro" id="IPR050631">
    <property type="entry name" value="PheA/TfdB_FAD_monoxygenase"/>
</dbReference>
<dbReference type="Proteomes" id="UP001321542">
    <property type="component" value="Chromosome"/>
</dbReference>
<evidence type="ECO:0000256" key="2">
    <source>
        <dbReference type="ARBA" id="ARBA00023027"/>
    </source>
</evidence>
<keyword evidence="6" id="KW-1185">Reference proteome</keyword>
<evidence type="ECO:0000313" key="5">
    <source>
        <dbReference type="EMBL" id="BBC32257.1"/>
    </source>
</evidence>
<keyword evidence="2" id="KW-0520">NAD</keyword>
<dbReference type="PANTHER" id="PTHR43476:SF4">
    <property type="entry name" value="BLR0106 PROTEIN"/>
    <property type="match status" value="1"/>
</dbReference>
<reference evidence="5 6" key="2">
    <citation type="journal article" date="2023" name="ChemBioChem">
        <title>Acyltransferase Domain Exchange between Two Independent Type I Polyketide Synthases in the Same Producer Strain of Macrolide Antibiotics.</title>
        <authorList>
            <person name="Kudo F."/>
            <person name="Kishikawa K."/>
            <person name="Tsuboi K."/>
            <person name="Kido T."/>
            <person name="Usui T."/>
            <person name="Hashimoto J."/>
            <person name="Shin-Ya K."/>
            <person name="Miyanaga A."/>
            <person name="Eguchi T."/>
        </authorList>
    </citation>
    <scope>NUCLEOTIDE SEQUENCE [LARGE SCALE GENOMIC DNA]</scope>
    <source>
        <strain evidence="5 6">A-8890</strain>
    </source>
</reference>
<protein>
    <recommendedName>
        <fullName evidence="4">FAD-binding domain-containing protein</fullName>
    </recommendedName>
</protein>
<evidence type="ECO:0000256" key="1">
    <source>
        <dbReference type="ARBA" id="ARBA00023002"/>
    </source>
</evidence>
<keyword evidence="1" id="KW-0560">Oxidoreductase</keyword>
<dbReference type="RefSeq" id="WP_286251260.1">
    <property type="nucleotide sequence ID" value="NZ_AP018448.1"/>
</dbReference>
<evidence type="ECO:0000313" key="6">
    <source>
        <dbReference type="Proteomes" id="UP001321542"/>
    </source>
</evidence>
<dbReference type="InterPro" id="IPR036188">
    <property type="entry name" value="FAD/NAD-bd_sf"/>
</dbReference>
<feature type="domain" description="FAD-binding" evidence="4">
    <location>
        <begin position="22"/>
        <end position="367"/>
    </location>
</feature>
<accession>A0ABM7F8F3</accession>
<organism evidence="5 6">
    <name type="scientific">Streptomyces graminofaciens</name>
    <dbReference type="NCBI Taxonomy" id="68212"/>
    <lineage>
        <taxon>Bacteria</taxon>
        <taxon>Bacillati</taxon>
        <taxon>Actinomycetota</taxon>
        <taxon>Actinomycetes</taxon>
        <taxon>Kitasatosporales</taxon>
        <taxon>Streptomycetaceae</taxon>
        <taxon>Streptomyces</taxon>
    </lineage>
</organism>
<dbReference type="PRINTS" id="PR00420">
    <property type="entry name" value="RNGMNOXGNASE"/>
</dbReference>
<sequence length="431" mass="44792">MSEPSRTARSPLPRPADPTDPEVAIVGAGPAGLLLGLLLGLRGRRVLLIEREDEPVLGGPGNGICPILQPATLGILDRLGLLPELAANTTPVTHGEVTAGGAAVASYAYADLPGAPVPFALPTSIVRLRDVLTTAVRATPGVELVYGATVRALPQRDGAAPGVRGLELEDAQGVRTLYPSLIIGCDGKRSAVREMAGITAPARAFERGYTELRLPLPEAWGPVMRAAFTADGYVLGTPIADETLLFAWITGPDTAGGAVDGPLAALAERYARAVPQAADWIREHTTDRSQVREFLHHIVRPERWTDGNVFLVGDSAHGVHVYGGQGLNLSLQDAACVATAADEAMTAGDSAALHRFEELRRPFTEAFQDMQEAHLDALAARAGQAAGAGAGHLPDFAPLALGQEELRAALATAVPEGAPSSPAAVPAGVRS</sequence>
<evidence type="ECO:0000256" key="3">
    <source>
        <dbReference type="SAM" id="MobiDB-lite"/>
    </source>
</evidence>
<feature type="region of interest" description="Disordered" evidence="3">
    <location>
        <begin position="1"/>
        <end position="21"/>
    </location>
</feature>
<dbReference type="InterPro" id="IPR002938">
    <property type="entry name" value="FAD-bd"/>
</dbReference>